<feature type="domain" description="Telomeric single stranded DNA binding POT1/Cdc13" evidence="2">
    <location>
        <begin position="1111"/>
        <end position="1245"/>
    </location>
</feature>
<feature type="compositionally biased region" description="Polar residues" evidence="1">
    <location>
        <begin position="434"/>
        <end position="447"/>
    </location>
</feature>
<feature type="region of interest" description="Disordered" evidence="1">
    <location>
        <begin position="1338"/>
        <end position="1386"/>
    </location>
</feature>
<evidence type="ECO:0000313" key="3">
    <source>
        <dbReference type="EMBL" id="KAF6218881.1"/>
    </source>
</evidence>
<feature type="compositionally biased region" description="Basic and acidic residues" evidence="1">
    <location>
        <begin position="1339"/>
        <end position="1354"/>
    </location>
</feature>
<feature type="compositionally biased region" description="Polar residues" evidence="1">
    <location>
        <begin position="143"/>
        <end position="165"/>
    </location>
</feature>
<feature type="region of interest" description="Disordered" evidence="1">
    <location>
        <begin position="742"/>
        <end position="791"/>
    </location>
</feature>
<dbReference type="EMBL" id="JACCJB010000021">
    <property type="protein sequence ID" value="KAF6218881.1"/>
    <property type="molecule type" value="Genomic_DNA"/>
</dbReference>
<dbReference type="GeneID" id="59333830"/>
<dbReference type="SMART" id="SM00976">
    <property type="entry name" value="Telo_bind"/>
    <property type="match status" value="1"/>
</dbReference>
<feature type="compositionally biased region" description="Polar residues" evidence="1">
    <location>
        <begin position="923"/>
        <end position="953"/>
    </location>
</feature>
<dbReference type="Gene3D" id="2.40.50.140">
    <property type="entry name" value="Nucleic acid-binding proteins"/>
    <property type="match status" value="1"/>
</dbReference>
<feature type="compositionally biased region" description="Basic and acidic residues" evidence="1">
    <location>
        <begin position="218"/>
        <end position="230"/>
    </location>
</feature>
<reference evidence="3 4" key="1">
    <citation type="journal article" date="2020" name="Genomics">
        <title>Complete, high-quality genomes from long-read metagenomic sequencing of two wolf lichen thalli reveals enigmatic genome architecture.</title>
        <authorList>
            <person name="McKenzie S.K."/>
            <person name="Walston R.F."/>
            <person name="Allen J.L."/>
        </authorList>
    </citation>
    <scope>NUCLEOTIDE SEQUENCE [LARGE SCALE GENOMIC DNA]</scope>
    <source>
        <strain evidence="3">WasteWater1</strain>
    </source>
</reference>
<feature type="compositionally biased region" description="Polar residues" evidence="1">
    <location>
        <begin position="265"/>
        <end position="274"/>
    </location>
</feature>
<proteinExistence type="predicted"/>
<dbReference type="GO" id="GO:0000781">
    <property type="term" value="C:chromosome, telomeric region"/>
    <property type="evidence" value="ECO:0007669"/>
    <property type="project" value="InterPro"/>
</dbReference>
<feature type="region of interest" description="Disordered" evidence="1">
    <location>
        <begin position="873"/>
        <end position="974"/>
    </location>
</feature>
<accession>A0A8H6C8Z1</accession>
<feature type="region of interest" description="Disordered" evidence="1">
    <location>
        <begin position="1003"/>
        <end position="1067"/>
    </location>
</feature>
<evidence type="ECO:0000259" key="2">
    <source>
        <dbReference type="SMART" id="SM00976"/>
    </source>
</evidence>
<feature type="compositionally biased region" description="Basic and acidic residues" evidence="1">
    <location>
        <begin position="673"/>
        <end position="688"/>
    </location>
</feature>
<feature type="compositionally biased region" description="Basic and acidic residues" evidence="1">
    <location>
        <begin position="475"/>
        <end position="492"/>
    </location>
</feature>
<feature type="compositionally biased region" description="Low complexity" evidence="1">
    <location>
        <begin position="600"/>
        <end position="614"/>
    </location>
</feature>
<feature type="region of interest" description="Disordered" evidence="1">
    <location>
        <begin position="1262"/>
        <end position="1287"/>
    </location>
</feature>
<feature type="compositionally biased region" description="Acidic residues" evidence="1">
    <location>
        <begin position="1036"/>
        <end position="1045"/>
    </location>
</feature>
<feature type="compositionally biased region" description="Basic and acidic residues" evidence="1">
    <location>
        <begin position="873"/>
        <end position="889"/>
    </location>
</feature>
<dbReference type="CDD" id="cd04497">
    <property type="entry name" value="hPOT1_OB1_like"/>
    <property type="match status" value="1"/>
</dbReference>
<evidence type="ECO:0000313" key="4">
    <source>
        <dbReference type="Proteomes" id="UP000593566"/>
    </source>
</evidence>
<evidence type="ECO:0000256" key="1">
    <source>
        <dbReference type="SAM" id="MobiDB-lite"/>
    </source>
</evidence>
<protein>
    <recommendedName>
        <fullName evidence="2">Telomeric single stranded DNA binding POT1/Cdc13 domain-containing protein</fullName>
    </recommendedName>
</protein>
<feature type="compositionally biased region" description="Basic and acidic residues" evidence="1">
    <location>
        <begin position="276"/>
        <end position="301"/>
    </location>
</feature>
<dbReference type="Proteomes" id="UP000593566">
    <property type="component" value="Unassembled WGS sequence"/>
</dbReference>
<dbReference type="GO" id="GO:0000723">
    <property type="term" value="P:telomere maintenance"/>
    <property type="evidence" value="ECO:0007669"/>
    <property type="project" value="InterPro"/>
</dbReference>
<feature type="compositionally biased region" description="Basic and acidic residues" evidence="1">
    <location>
        <begin position="1374"/>
        <end position="1386"/>
    </location>
</feature>
<dbReference type="InterPro" id="IPR012340">
    <property type="entry name" value="NA-bd_OB-fold"/>
</dbReference>
<sequence>MASPTTVPSSTPIAELNPDLRPDASFVTGIVTLIWPYASSKKTSSLLLVEPDFRLRSNRGQVRVHFQGSSAKAVARSGISSGDQLLLSLKGAHWAKHTTTVQTPGRGIDWELQFGERLVLQIQRPSQQAIPLDIDHPSPSPEPSVQTSTPAQSPPHNNHFATSTGRPQLNSQVWASPAFLKRSHFLATDYDPFAQEDFPDNDRKKRTKFGRGSGQWRFAERTPSPEKEPEIPPLDVASPSRPPAQDRPKGEDVQSLVQEAHDARSPSSVATNALTDRGELRAQSEDDPTVKDMSVQEREESSILLSQVDGGRHMVDEVAKDENGGMTTIITGITPHTTNTDLNKVEILEEHGEVDNSIPRPTSAIYKADYVGHEVSQERAQIAQTSPSAPIEISSSASSSSAPESYQEPDGESDQVSDNASHQESDSLFDEQSESGQSNLAMYSGHTSDFGLDGSTFSRPPPPAEFAPSPSVINRIEEGVEADRLNTDDARDIPSPLQSDVEQIENEAEKPSISRDSAADLLLSDNVGSGEDIDMLEGHDAAQPRPGVRLPFLDQLGSPEAGELDDEATKNPAPANLLADDVGSMRDVDSLQDENAVQRSPSNPSSSSNQFESQESQEELMLRSPETPDDEAAPELVPEQCPAEFLEEESPSSSREKDDLSGAFDEEDTLETSLEKDLADSAVRHESPNTRQQEMALDARLPQEDSKILPTQSHDVRDRAESVGMLTSEIQQTTVEIIDLESGDENDISPQNIGQEDLQALVDKDDSEFAPTNKVSAHETPLPLDSDAGNGQQTLKYEAYRLSTPPASTRLVLKSVAVVEELPPVDIRIGSEAHEEAFEPEREGSRKQSPAAIIEGYEKELSLTEEAQFQRLQEARLQSKEHELSSKKEPRLKRSPIAETELKSIPIDELPSTVPDSFEGIKSKSQLLTPSSTQRTDFISQPSSVSLHLTSEGDTLPTPRLTQGTSAGVVPPQPLAPIEVPTLFETTAPPKKTSALIEKLKEMRRLSNQSPKTRSSDASVLDPWFAPKQSSQVVPDSEDESEAESSPEREAQTEIPKIGGRQLPRTPEKPLAKTFIRSPQPNYISSIQSSPQYLPPSQPPPPGFRTNLSYFVPLATLTSHFATTVDILAIALSSTPVTRATSGPRDYTQTLYITDPSSSALQHSITTAQIFRPNNRCFPLVDKGDALLLRELKVQHFQRRLSLLSTESSSWAVFRKGADVQIRGPPVELGAEERGFARGLWDWWASLGDDARKRFENAVPEYKKPNGTAKTTKSKAGGDKSDAPIKKEEIEGLGVDLPGSQAKRRESMKKRALGLDVVEEREVVHESIEAPKRVLRARGAKDANGRSESARESRFSTLFIGGLGEPDETQGSAHELRDGKAYRDRR</sequence>
<organism evidence="3 4">
    <name type="scientific">Letharia lupina</name>
    <dbReference type="NCBI Taxonomy" id="560253"/>
    <lineage>
        <taxon>Eukaryota</taxon>
        <taxon>Fungi</taxon>
        <taxon>Dikarya</taxon>
        <taxon>Ascomycota</taxon>
        <taxon>Pezizomycotina</taxon>
        <taxon>Lecanoromycetes</taxon>
        <taxon>OSLEUM clade</taxon>
        <taxon>Lecanoromycetidae</taxon>
        <taxon>Lecanorales</taxon>
        <taxon>Lecanorineae</taxon>
        <taxon>Parmeliaceae</taxon>
        <taxon>Letharia</taxon>
    </lineage>
</organism>
<feature type="region of interest" description="Disordered" evidence="1">
    <location>
        <begin position="378"/>
        <end position="718"/>
    </location>
</feature>
<gene>
    <name evidence="3" type="ORF">HO133_005424</name>
</gene>
<feature type="region of interest" description="Disordered" evidence="1">
    <location>
        <begin position="192"/>
        <end position="301"/>
    </location>
</feature>
<feature type="region of interest" description="Disordered" evidence="1">
    <location>
        <begin position="830"/>
        <end position="853"/>
    </location>
</feature>
<feature type="compositionally biased region" description="Basic and acidic residues" evidence="1">
    <location>
        <begin position="1276"/>
        <end position="1287"/>
    </location>
</feature>
<dbReference type="InterPro" id="IPR011564">
    <property type="entry name" value="Telomer_end-bd_POT1/Cdc13"/>
</dbReference>
<dbReference type="Pfam" id="PF02765">
    <property type="entry name" value="POT1"/>
    <property type="match status" value="1"/>
</dbReference>
<feature type="compositionally biased region" description="Low complexity" evidence="1">
    <location>
        <begin position="386"/>
        <end position="405"/>
    </location>
</feature>
<keyword evidence="4" id="KW-1185">Reference proteome</keyword>
<feature type="compositionally biased region" description="Basic and acidic residues" evidence="1">
    <location>
        <begin position="830"/>
        <end position="846"/>
    </location>
</feature>
<dbReference type="RefSeq" id="XP_037148316.1">
    <property type="nucleotide sequence ID" value="XM_037296334.1"/>
</dbReference>
<feature type="region of interest" description="Disordered" evidence="1">
    <location>
        <begin position="131"/>
        <end position="165"/>
    </location>
</feature>
<dbReference type="GO" id="GO:0003677">
    <property type="term" value="F:DNA binding"/>
    <property type="evidence" value="ECO:0007669"/>
    <property type="project" value="InterPro"/>
</dbReference>
<comment type="caution">
    <text evidence="3">The sequence shown here is derived from an EMBL/GenBank/DDBJ whole genome shotgun (WGS) entry which is preliminary data.</text>
</comment>
<name>A0A8H6C8Z1_9LECA</name>
<feature type="compositionally biased region" description="Polar residues" evidence="1">
    <location>
        <begin position="1006"/>
        <end position="1018"/>
    </location>
</feature>
<dbReference type="SUPFAM" id="SSF50249">
    <property type="entry name" value="Nucleic acid-binding proteins"/>
    <property type="match status" value="1"/>
</dbReference>